<keyword evidence="1" id="KW-0472">Membrane</keyword>
<evidence type="ECO:0000256" key="1">
    <source>
        <dbReference type="SAM" id="Phobius"/>
    </source>
</evidence>
<keyword evidence="1" id="KW-0812">Transmembrane</keyword>
<reference evidence="2" key="2">
    <citation type="submission" date="2020-09" db="EMBL/GenBank/DDBJ databases">
        <authorList>
            <person name="Sun Q."/>
            <person name="Ohkuma M."/>
        </authorList>
    </citation>
    <scope>NUCLEOTIDE SEQUENCE</scope>
    <source>
        <strain evidence="2">JCM 3276</strain>
    </source>
</reference>
<reference evidence="2" key="1">
    <citation type="journal article" date="2014" name="Int. J. Syst. Evol. Microbiol.">
        <title>Complete genome sequence of Corynebacterium casei LMG S-19264T (=DSM 44701T), isolated from a smear-ripened cheese.</title>
        <authorList>
            <consortium name="US DOE Joint Genome Institute (JGI-PGF)"/>
            <person name="Walter F."/>
            <person name="Albersmeier A."/>
            <person name="Kalinowski J."/>
            <person name="Ruckert C."/>
        </authorList>
    </citation>
    <scope>NUCLEOTIDE SEQUENCE</scope>
    <source>
        <strain evidence="2">JCM 3276</strain>
    </source>
</reference>
<evidence type="ECO:0000313" key="2">
    <source>
        <dbReference type="EMBL" id="GGS19799.1"/>
    </source>
</evidence>
<dbReference type="Proteomes" id="UP000660680">
    <property type="component" value="Unassembled WGS sequence"/>
</dbReference>
<name>A0A918G4W5_9PSEU</name>
<dbReference type="AlphaFoldDB" id="A0A918G4W5"/>
<sequence>MTTSDDERRLDPHDENPPAWAHISAAEVLRRAAEQESGGVLRRRKLATPAVQRWSDRYITGTLDLRNIEFALLEFERCRFEQPPDLRQGKLAGIDFRDCALPGLEARNLRTDNDLTLYRTVVNGTVDLTDAEVRGTLVLRDSTLIGRDGRPALHGDRLQLAGALLAARVASKGEIRLPGLRTGGNVNFAGAELDNPRGFALNGNGMQVGGNLYFTVDPQGTPFRAVGQIFLPTARVESDLSMRGARLAPRTEHSRAVPPDDPFFDPNATLVADRSKVDGNVNLDRGFVSTGTVRIVNAAIGGSLRLSQARVDLSGGQEEFVEMGAKAGPYSDRSLHLDGTAVGGNIDARDARIAGQIRLVEVIVRGSALLDRAVISNRGGDAVEGRRFTVGGNLDARAVLVFGSVLLTGTKIEANLDLRGSRLLAPGVYHRDGAVKPSLDLRVARIGRDLICAAGDEPFSAHGEIRLRRAEVGQVTDFHGAELGNSHNAMTINAFGFQTQELRLTVAAAPRGRVDLGHARCASLSDNAAFWSAKGRIEVEDFRYETLADPIDLDDDDRVLTRLAWLRHGLRETYSPGPYEQFAAMLRAAGNEEHADTVLVEKQRLRYAALADGAGLTAPGIRLWSWLQRATVGYGYRPTRALTWLLGFLVAGTVWFFMIPEPREANTDDQLVWNPLLYTLDLLVPIVDFGHKNKWTIGGVSQWISAVFIALGWILATTVATGLTRLLRRGS</sequence>
<proteinExistence type="predicted"/>
<dbReference type="RefSeq" id="WP_189209102.1">
    <property type="nucleotide sequence ID" value="NZ_BMRB01000001.1"/>
</dbReference>
<feature type="transmembrane region" description="Helical" evidence="1">
    <location>
        <begin position="671"/>
        <end position="691"/>
    </location>
</feature>
<keyword evidence="3" id="KW-1185">Reference proteome</keyword>
<feature type="transmembrane region" description="Helical" evidence="1">
    <location>
        <begin position="641"/>
        <end position="659"/>
    </location>
</feature>
<accession>A0A918G4W5</accession>
<keyword evidence="1" id="KW-1133">Transmembrane helix</keyword>
<protein>
    <submittedName>
        <fullName evidence="2">Oxidoreductase</fullName>
    </submittedName>
</protein>
<feature type="transmembrane region" description="Helical" evidence="1">
    <location>
        <begin position="703"/>
        <end position="727"/>
    </location>
</feature>
<dbReference type="EMBL" id="BMRB01000001">
    <property type="protein sequence ID" value="GGS19799.1"/>
    <property type="molecule type" value="Genomic_DNA"/>
</dbReference>
<evidence type="ECO:0000313" key="3">
    <source>
        <dbReference type="Proteomes" id="UP000660680"/>
    </source>
</evidence>
<comment type="caution">
    <text evidence="2">The sequence shown here is derived from an EMBL/GenBank/DDBJ whole genome shotgun (WGS) entry which is preliminary data.</text>
</comment>
<organism evidence="2 3">
    <name type="scientific">Actinokineospora fastidiosa</name>
    <dbReference type="NCBI Taxonomy" id="1816"/>
    <lineage>
        <taxon>Bacteria</taxon>
        <taxon>Bacillati</taxon>
        <taxon>Actinomycetota</taxon>
        <taxon>Actinomycetes</taxon>
        <taxon>Pseudonocardiales</taxon>
        <taxon>Pseudonocardiaceae</taxon>
        <taxon>Actinokineospora</taxon>
    </lineage>
</organism>
<gene>
    <name evidence="2" type="ORF">GCM10010171_10510</name>
</gene>